<dbReference type="AlphaFoldDB" id="A0A934PUW5"/>
<evidence type="ECO:0000313" key="3">
    <source>
        <dbReference type="Proteomes" id="UP000613193"/>
    </source>
</evidence>
<dbReference type="Proteomes" id="UP000613193">
    <property type="component" value="Unassembled WGS sequence"/>
</dbReference>
<proteinExistence type="predicted"/>
<feature type="domain" description="SGNH hydrolase-type esterase" evidence="1">
    <location>
        <begin position="53"/>
        <end position="242"/>
    </location>
</feature>
<dbReference type="PANTHER" id="PTHR30383">
    <property type="entry name" value="THIOESTERASE 1/PROTEASE 1/LYSOPHOSPHOLIPASE L1"/>
    <property type="match status" value="1"/>
</dbReference>
<gene>
    <name evidence="2" type="ORF">I5M19_09645</name>
</gene>
<evidence type="ECO:0000259" key="1">
    <source>
        <dbReference type="Pfam" id="PF13472"/>
    </source>
</evidence>
<organism evidence="2 3">
    <name type="scientific">Mucilaginibacter segetis</name>
    <dbReference type="NCBI Taxonomy" id="2793071"/>
    <lineage>
        <taxon>Bacteria</taxon>
        <taxon>Pseudomonadati</taxon>
        <taxon>Bacteroidota</taxon>
        <taxon>Sphingobacteriia</taxon>
        <taxon>Sphingobacteriales</taxon>
        <taxon>Sphingobacteriaceae</taxon>
        <taxon>Mucilaginibacter</taxon>
    </lineage>
</organism>
<accession>A0A934PUW5</accession>
<dbReference type="CDD" id="cd00229">
    <property type="entry name" value="SGNH_hydrolase"/>
    <property type="match status" value="1"/>
</dbReference>
<dbReference type="EMBL" id="JAEHFW010000001">
    <property type="protein sequence ID" value="MBK0379571.1"/>
    <property type="molecule type" value="Genomic_DNA"/>
</dbReference>
<dbReference type="PROSITE" id="PS51257">
    <property type="entry name" value="PROKAR_LIPOPROTEIN"/>
    <property type="match status" value="1"/>
</dbReference>
<dbReference type="SUPFAM" id="SSF52266">
    <property type="entry name" value="SGNH hydrolase"/>
    <property type="match status" value="1"/>
</dbReference>
<keyword evidence="2" id="KW-0378">Hydrolase</keyword>
<protein>
    <submittedName>
        <fullName evidence="2">SGNH/GDSL hydrolase family protein</fullName>
    </submittedName>
</protein>
<dbReference type="Pfam" id="PF13472">
    <property type="entry name" value="Lipase_GDSL_2"/>
    <property type="match status" value="1"/>
</dbReference>
<keyword evidence="3" id="KW-1185">Reference proteome</keyword>
<dbReference type="InterPro" id="IPR013830">
    <property type="entry name" value="SGNH_hydro"/>
</dbReference>
<dbReference type="GO" id="GO:0004622">
    <property type="term" value="F:phosphatidylcholine lysophospholipase activity"/>
    <property type="evidence" value="ECO:0007669"/>
    <property type="project" value="TreeGrafter"/>
</dbReference>
<dbReference type="RefSeq" id="WP_200066039.1">
    <property type="nucleotide sequence ID" value="NZ_JAEHFW010000001.1"/>
</dbReference>
<comment type="caution">
    <text evidence="2">The sequence shown here is derived from an EMBL/GenBank/DDBJ whole genome shotgun (WGS) entry which is preliminary data.</text>
</comment>
<reference evidence="2" key="1">
    <citation type="submission" date="2020-12" db="EMBL/GenBank/DDBJ databases">
        <title>Bacterial novel species Mucilaginibacter sp. SD-g isolated from soil.</title>
        <authorList>
            <person name="Jung H.-Y."/>
        </authorList>
    </citation>
    <scope>NUCLEOTIDE SEQUENCE</scope>
    <source>
        <strain evidence="2">SD-g</strain>
    </source>
</reference>
<sequence>MKRILPLFLFAILLGCKKGIVESEVKLDTDKLNADNLLSAEQKPLTVPGKAYFFGDSITEGYSGNAVIADNWVNNVSKFVGWDFENLGISGTTMVKNVNGADDPLSMYNRAIAEIPEKTTGDKYLFFAYGMNDVGKNVFDVTTAQFIQDYQYVINNALAKNWNPSDIILLNIYYCKDQGFTLYNVEPPATHFRQITFNQAIKNIALKNEVHFIDIYSFMKDNGADYLISYDGIHPNKNGYAVIARGVIEALRSYK</sequence>
<dbReference type="InterPro" id="IPR051532">
    <property type="entry name" value="Ester_Hydrolysis_Enzymes"/>
</dbReference>
<dbReference type="PANTHER" id="PTHR30383:SF5">
    <property type="entry name" value="SGNH HYDROLASE-TYPE ESTERASE DOMAIN-CONTAINING PROTEIN"/>
    <property type="match status" value="1"/>
</dbReference>
<name>A0A934PUW5_9SPHI</name>
<dbReference type="Gene3D" id="3.40.50.1110">
    <property type="entry name" value="SGNH hydrolase"/>
    <property type="match status" value="1"/>
</dbReference>
<evidence type="ECO:0000313" key="2">
    <source>
        <dbReference type="EMBL" id="MBK0379571.1"/>
    </source>
</evidence>
<dbReference type="InterPro" id="IPR036514">
    <property type="entry name" value="SGNH_hydro_sf"/>
</dbReference>